<dbReference type="GeneID" id="22656753"/>
<gene>
    <name evidence="7" type="primary">tatC</name>
    <name evidence="8" type="ORF">BW920_0120</name>
    <name evidence="7" type="ORF">ChprMp005</name>
</gene>
<dbReference type="PRINTS" id="PR01840">
    <property type="entry name" value="TATCFAMILY"/>
</dbReference>
<evidence type="ECO:0000313" key="8">
    <source>
        <dbReference type="EMBL" id="ARV87642.1"/>
    </source>
</evidence>
<feature type="transmembrane region" description="Helical" evidence="6">
    <location>
        <begin position="104"/>
        <end position="123"/>
    </location>
</feature>
<protein>
    <submittedName>
        <fullName evidence="7">TatC-like protein ymf16</fullName>
    </submittedName>
    <submittedName>
        <fullName evidence="8">Twin-arginine translocation protein TatC</fullName>
    </submittedName>
</protein>
<dbReference type="InterPro" id="IPR002033">
    <property type="entry name" value="TatC"/>
</dbReference>
<dbReference type="GO" id="GO:0009977">
    <property type="term" value="F:proton motive force dependent protein transmembrane transporter activity"/>
    <property type="evidence" value="ECO:0007669"/>
    <property type="project" value="TreeGrafter"/>
</dbReference>
<comment type="similarity">
    <text evidence="2">Belongs to the TatC family.</text>
</comment>
<dbReference type="PANTHER" id="PTHR30371">
    <property type="entry name" value="SEC-INDEPENDENT PROTEIN TRANSLOCASE PROTEIN TATC"/>
    <property type="match status" value="1"/>
</dbReference>
<dbReference type="GO" id="GO:0065002">
    <property type="term" value="P:intracellular protein transmembrane transport"/>
    <property type="evidence" value="ECO:0007669"/>
    <property type="project" value="TreeGrafter"/>
</dbReference>
<accession>A0A0A6ZE36</accession>
<geneLocation type="mitochondrion" evidence="7"/>
<evidence type="ECO:0000256" key="4">
    <source>
        <dbReference type="ARBA" id="ARBA00022989"/>
    </source>
</evidence>
<feature type="transmembrane region" description="Helical" evidence="6">
    <location>
        <begin position="15"/>
        <end position="35"/>
    </location>
</feature>
<feature type="transmembrane region" description="Helical" evidence="6">
    <location>
        <begin position="248"/>
        <end position="268"/>
    </location>
</feature>
<dbReference type="PANTHER" id="PTHR30371:SF0">
    <property type="entry name" value="SEC-INDEPENDENT PROTEIN TRANSLOCASE PROTEIN TATC, CHLOROPLASTIC-RELATED"/>
    <property type="match status" value="1"/>
</dbReference>
<dbReference type="Pfam" id="PF00902">
    <property type="entry name" value="TatC"/>
    <property type="match status" value="1"/>
</dbReference>
<evidence type="ECO:0000256" key="1">
    <source>
        <dbReference type="ARBA" id="ARBA00004141"/>
    </source>
</evidence>
<reference evidence="8" key="2">
    <citation type="submission" date="2017-02" db="EMBL/GenBank/DDBJ databases">
        <title>Whole genome sequencing of photosynthetic microalga Auxenochlorella protothecoides UTEX 2341.</title>
        <authorList>
            <person name="Patelou M."/>
            <person name="Skliros D."/>
            <person name="Kalliampakou K.I."/>
            <person name="Ioannidis N.E."/>
            <person name="Papazi A."/>
            <person name="Katharios P."/>
            <person name="Kotzabasis K."/>
            <person name="Flemetakis E."/>
        </authorList>
    </citation>
    <scope>NUCLEOTIDE SEQUENCE</scope>
    <source>
        <strain evidence="8">UTEX 2341</strain>
    </source>
</reference>
<dbReference type="RefSeq" id="YP_009112898.1">
    <property type="nucleotide sequence ID" value="NC_026009.1"/>
</dbReference>
<keyword evidence="4 6" id="KW-1133">Transmembrane helix</keyword>
<evidence type="ECO:0000256" key="6">
    <source>
        <dbReference type="SAM" id="Phobius"/>
    </source>
</evidence>
<evidence type="ECO:0000256" key="3">
    <source>
        <dbReference type="ARBA" id="ARBA00022692"/>
    </source>
</evidence>
<dbReference type="EMBL" id="KY681419">
    <property type="protein sequence ID" value="ARV87642.1"/>
    <property type="molecule type" value="Genomic_DNA"/>
</dbReference>
<evidence type="ECO:0000256" key="5">
    <source>
        <dbReference type="ARBA" id="ARBA00023136"/>
    </source>
</evidence>
<feature type="transmembrane region" description="Helical" evidence="6">
    <location>
        <begin position="188"/>
        <end position="212"/>
    </location>
</feature>
<evidence type="ECO:0000313" key="7">
    <source>
        <dbReference type="EMBL" id="AGN72409.1"/>
    </source>
</evidence>
<dbReference type="EMBL" id="KC843974">
    <property type="protein sequence ID" value="AGN72409.1"/>
    <property type="molecule type" value="Genomic_DNA"/>
</dbReference>
<dbReference type="GO" id="GO:0043953">
    <property type="term" value="P:protein transport by the Tat complex"/>
    <property type="evidence" value="ECO:0007669"/>
    <property type="project" value="TreeGrafter"/>
</dbReference>
<feature type="transmembrane region" description="Helical" evidence="6">
    <location>
        <begin position="65"/>
        <end position="83"/>
    </location>
</feature>
<dbReference type="KEGG" id="apro:ChprMp005"/>
<name>A0A0A6ZE36_AUXPR</name>
<keyword evidence="5 6" id="KW-0472">Membrane</keyword>
<proteinExistence type="inferred from homology"/>
<comment type="subcellular location">
    <subcellularLocation>
        <location evidence="1">Membrane</location>
        <topology evidence="1">Multi-pass membrane protein</topology>
    </subcellularLocation>
</comment>
<organism evidence="7">
    <name type="scientific">Auxenochlorella protothecoides</name>
    <name type="common">Green microalga</name>
    <name type="synonym">Chlorella protothecoides</name>
    <dbReference type="NCBI Taxonomy" id="3075"/>
    <lineage>
        <taxon>Eukaryota</taxon>
        <taxon>Viridiplantae</taxon>
        <taxon>Chlorophyta</taxon>
        <taxon>core chlorophytes</taxon>
        <taxon>Trebouxiophyceae</taxon>
        <taxon>Chlorellales</taxon>
        <taxon>Chlorellaceae</taxon>
        <taxon>Auxenochlorella</taxon>
    </lineage>
</organism>
<sequence length="269" mass="32458">MNSSRMLFHYNEIRYRIFYIFYSLICTLITCYYYQLELMYLISRPFLQLNQILQSTDITEALSTTYKLCIYVSLGVCIFNYIYQYWSFLVPSRYNFERKEITTFLLLFSTIVCIETYLIYFYIFPQICELFSSFQIYINYTDNNQGKINDIYLQNSEKTDLLFYFNKTDSFKIIEMSPRVESTVSSSIQIYFLLVLFFQIPVIFIALFYLSYFDCFSLCRYRKIVFFCIICISSLLSPPEILSQFCCLLVTSFLFEFSLWIGFVLRFFK</sequence>
<dbReference type="GO" id="GO:0033281">
    <property type="term" value="C:TAT protein transport complex"/>
    <property type="evidence" value="ECO:0007669"/>
    <property type="project" value="TreeGrafter"/>
</dbReference>
<dbReference type="AlphaFoldDB" id="A0A0A6ZE36"/>
<keyword evidence="7" id="KW-0496">Mitochondrion</keyword>
<evidence type="ECO:0000256" key="2">
    <source>
        <dbReference type="ARBA" id="ARBA00008882"/>
    </source>
</evidence>
<reference evidence="7" key="1">
    <citation type="submission" date="2013-03" db="EMBL/GenBank/DDBJ databases">
        <title>Organelle genomes of microalga Chlorella protothecoides reveal evolution from autotroph to heterotroph.</title>
        <authorList>
            <person name="Yan D."/>
            <person name="Wang Y."/>
            <person name="Shen Y."/>
            <person name="Gong J."/>
            <person name="Gao C."/>
            <person name="Jiang H."/>
            <person name="Dai J."/>
            <person name="Wu Q."/>
        </authorList>
    </citation>
    <scope>NUCLEOTIDE SEQUENCE</scope>
</reference>
<keyword evidence="3 6" id="KW-0812">Transmembrane</keyword>
<feature type="transmembrane region" description="Helical" evidence="6">
    <location>
        <begin position="224"/>
        <end position="242"/>
    </location>
</feature>